<dbReference type="Proteomes" id="UP000006334">
    <property type="component" value="Unassembled WGS sequence"/>
</dbReference>
<dbReference type="GO" id="GO:0008233">
    <property type="term" value="F:peptidase activity"/>
    <property type="evidence" value="ECO:0007669"/>
    <property type="project" value="UniProtKB-KW"/>
</dbReference>
<dbReference type="InterPro" id="IPR023430">
    <property type="entry name" value="Pept_HybD-like_dom_sf"/>
</dbReference>
<reference evidence="1 2" key="1">
    <citation type="journal article" date="2017" name="Antonie Van Leeuwenhoek">
        <title>Rhizobium rhizosphaerae sp. nov., a novel species isolated from rice rhizosphere.</title>
        <authorList>
            <person name="Zhao J.J."/>
            <person name="Zhang J."/>
            <person name="Zhang R.J."/>
            <person name="Zhang C.W."/>
            <person name="Yin H.Q."/>
            <person name="Zhang X.X."/>
        </authorList>
    </citation>
    <scope>NUCLEOTIDE SEQUENCE [LARGE SCALE GENOMIC DNA]</scope>
    <source>
        <strain evidence="1 2">E3</strain>
    </source>
</reference>
<evidence type="ECO:0000313" key="2">
    <source>
        <dbReference type="Proteomes" id="UP000006334"/>
    </source>
</evidence>
<dbReference type="GO" id="GO:0006508">
    <property type="term" value="P:proteolysis"/>
    <property type="evidence" value="ECO:0007669"/>
    <property type="project" value="UniProtKB-KW"/>
</dbReference>
<keyword evidence="1" id="KW-0645">Protease</keyword>
<dbReference type="EMBL" id="BAEN01000076">
    <property type="protein sequence ID" value="GAC16841.1"/>
    <property type="molecule type" value="Genomic_DNA"/>
</dbReference>
<comment type="caution">
    <text evidence="1">The sequence shown here is derived from an EMBL/GenBank/DDBJ whole genome shotgun (WGS) entry which is preliminary data.</text>
</comment>
<accession>K6XYY7</accession>
<dbReference type="SUPFAM" id="SSF53163">
    <property type="entry name" value="HybD-like"/>
    <property type="match status" value="1"/>
</dbReference>
<sequence>MLSLETITPIDQIKNAAKRYAIIGVGNLLQRDDGIGVHAVRAMHTGGAFETGSRPNTLV</sequence>
<keyword evidence="2" id="KW-1185">Reference proteome</keyword>
<keyword evidence="1" id="KW-0378">Hydrolase</keyword>
<dbReference type="EC" id="3.4.24.-" evidence="1"/>
<gene>
    <name evidence="1" type="primary">hyaD</name>
    <name evidence="1" type="ORF">GLIP_4230</name>
</gene>
<organism evidence="1 2">
    <name type="scientific">Aliiglaciecola lipolytica E3</name>
    <dbReference type="NCBI Taxonomy" id="1127673"/>
    <lineage>
        <taxon>Bacteria</taxon>
        <taxon>Pseudomonadati</taxon>
        <taxon>Pseudomonadota</taxon>
        <taxon>Gammaproteobacteria</taxon>
        <taxon>Alteromonadales</taxon>
        <taxon>Alteromonadaceae</taxon>
        <taxon>Aliiglaciecola</taxon>
    </lineage>
</organism>
<evidence type="ECO:0000313" key="1">
    <source>
        <dbReference type="EMBL" id="GAC16841.1"/>
    </source>
</evidence>
<dbReference type="Gene3D" id="3.40.50.1450">
    <property type="entry name" value="HybD-like"/>
    <property type="match status" value="1"/>
</dbReference>
<proteinExistence type="predicted"/>
<dbReference type="STRING" id="1127673.GLIP_4230"/>
<dbReference type="AlphaFoldDB" id="K6XYY7"/>
<protein>
    <submittedName>
        <fullName evidence="1">Hydrogenase 1 maturation protease</fullName>
        <ecNumber evidence="1">3.4.24.-</ecNumber>
    </submittedName>
</protein>
<dbReference type="RefSeq" id="WP_008846643.1">
    <property type="nucleotide sequence ID" value="NZ_BAEN01000076.1"/>
</dbReference>
<name>K6XYY7_9ALTE</name>